<evidence type="ECO:0000259" key="1">
    <source>
        <dbReference type="PROSITE" id="PS50943"/>
    </source>
</evidence>
<dbReference type="InterPro" id="IPR043917">
    <property type="entry name" value="DUF5753"/>
</dbReference>
<dbReference type="GO" id="GO:0003677">
    <property type="term" value="F:DNA binding"/>
    <property type="evidence" value="ECO:0007669"/>
    <property type="project" value="InterPro"/>
</dbReference>
<reference evidence="2 3" key="1">
    <citation type="submission" date="2018-02" db="EMBL/GenBank/DDBJ databases">
        <title>8 Nocardia nova and 1 Nocardia cyriacigeorgica strain used for evolution to TMP-SMX.</title>
        <authorList>
            <person name="Mehta H."/>
            <person name="Weng J."/>
            <person name="Shamoo Y."/>
        </authorList>
    </citation>
    <scope>NUCLEOTIDE SEQUENCE [LARGE SCALE GENOMIC DNA]</scope>
    <source>
        <strain evidence="2 3">BAA2227</strain>
    </source>
</reference>
<dbReference type="SMART" id="SM00530">
    <property type="entry name" value="HTH_XRE"/>
    <property type="match status" value="1"/>
</dbReference>
<keyword evidence="3" id="KW-1185">Reference proteome</keyword>
<evidence type="ECO:0000313" key="3">
    <source>
        <dbReference type="Proteomes" id="UP000238356"/>
    </source>
</evidence>
<name>A0A2S6A5C3_9NOCA</name>
<dbReference type="PROSITE" id="PS50943">
    <property type="entry name" value="HTH_CROC1"/>
    <property type="match status" value="1"/>
</dbReference>
<dbReference type="AlphaFoldDB" id="A0A2S6A5C3"/>
<dbReference type="Gene3D" id="1.10.260.40">
    <property type="entry name" value="lambda repressor-like DNA-binding domains"/>
    <property type="match status" value="1"/>
</dbReference>
<dbReference type="SUPFAM" id="SSF47413">
    <property type="entry name" value="lambda repressor-like DNA-binding domains"/>
    <property type="match status" value="1"/>
</dbReference>
<dbReference type="InterPro" id="IPR001387">
    <property type="entry name" value="Cro/C1-type_HTH"/>
</dbReference>
<protein>
    <submittedName>
        <fullName evidence="2">XRE family transcriptional regulator</fullName>
    </submittedName>
</protein>
<dbReference type="CDD" id="cd00093">
    <property type="entry name" value="HTH_XRE"/>
    <property type="match status" value="1"/>
</dbReference>
<feature type="domain" description="HTH cro/C1-type" evidence="1">
    <location>
        <begin position="19"/>
        <end position="74"/>
    </location>
</feature>
<evidence type="ECO:0000313" key="2">
    <source>
        <dbReference type="EMBL" id="PPJ27579.1"/>
    </source>
</evidence>
<comment type="caution">
    <text evidence="2">The sequence shown here is derived from an EMBL/GenBank/DDBJ whole genome shotgun (WGS) entry which is preliminary data.</text>
</comment>
<dbReference type="InterPro" id="IPR010982">
    <property type="entry name" value="Lambda_DNA-bd_dom_sf"/>
</dbReference>
<accession>A0A2S6A5C3</accession>
<dbReference type="Pfam" id="PF13560">
    <property type="entry name" value="HTH_31"/>
    <property type="match status" value="1"/>
</dbReference>
<organism evidence="2 3">
    <name type="scientific">Nocardia nova</name>
    <dbReference type="NCBI Taxonomy" id="37330"/>
    <lineage>
        <taxon>Bacteria</taxon>
        <taxon>Bacillati</taxon>
        <taxon>Actinomycetota</taxon>
        <taxon>Actinomycetes</taxon>
        <taxon>Mycobacteriales</taxon>
        <taxon>Nocardiaceae</taxon>
        <taxon>Nocardia</taxon>
    </lineage>
</organism>
<dbReference type="RefSeq" id="WP_064901882.1">
    <property type="nucleotide sequence ID" value="NZ_JADLQW010000011.1"/>
</dbReference>
<proteinExistence type="predicted"/>
<dbReference type="EMBL" id="PSZD01000009">
    <property type="protein sequence ID" value="PPJ27579.1"/>
    <property type="molecule type" value="Genomic_DNA"/>
</dbReference>
<gene>
    <name evidence="2" type="ORF">C5F51_16145</name>
</gene>
<sequence length="289" mass="32623">MAERGEPLSLPKRQLGYYLRQAREETGMSLAEAAAHIGRSAPTLMRIEKGLTQKLSVPEIEAYCRLYEFDEEKVEAMKGLAQQADTQNWWHEYDDLIPADFDIYVGLETGAQEVATYQPDLIPGLLQLPDYARALMRTALPDAPEEEIERRLRLKLRRQLLITRKVRPAALQAVIHEGALRRSVASAKVMGSQIRHVADMSTRTNIEVRVLPFSSGVPLGDPVGAFVVLRFNDRTRTVVYVETFTGNLYLEKSATVRRYAGAYEEMQLASLDASASRALLRQVAKEYLR</sequence>
<dbReference type="Pfam" id="PF19054">
    <property type="entry name" value="DUF5753"/>
    <property type="match status" value="1"/>
</dbReference>
<dbReference type="Proteomes" id="UP000238356">
    <property type="component" value="Unassembled WGS sequence"/>
</dbReference>